<proteinExistence type="predicted"/>
<feature type="transmembrane region" description="Helical" evidence="1">
    <location>
        <begin position="73"/>
        <end position="92"/>
    </location>
</feature>
<keyword evidence="1" id="KW-0812">Transmembrane</keyword>
<dbReference type="RefSeq" id="WP_257530088.1">
    <property type="nucleotide sequence ID" value="NZ_JANKAS010000004.1"/>
</dbReference>
<dbReference type="Pfam" id="PF04304">
    <property type="entry name" value="DUF454"/>
    <property type="match status" value="1"/>
</dbReference>
<keyword evidence="1" id="KW-0472">Membrane</keyword>
<dbReference type="PIRSF" id="PIRSF016789">
    <property type="entry name" value="DUF454"/>
    <property type="match status" value="1"/>
</dbReference>
<keyword evidence="3" id="KW-1185">Reference proteome</keyword>
<evidence type="ECO:0000313" key="2">
    <source>
        <dbReference type="EMBL" id="MCR1898580.1"/>
    </source>
</evidence>
<dbReference type="PANTHER" id="PTHR35813">
    <property type="entry name" value="INNER MEMBRANE PROTEIN YBAN"/>
    <property type="match status" value="1"/>
</dbReference>
<name>A0AAE3HFL1_9FIRM</name>
<dbReference type="InterPro" id="IPR007401">
    <property type="entry name" value="DUF454"/>
</dbReference>
<accession>A0AAE3HFL1</accession>
<dbReference type="PANTHER" id="PTHR35813:SF1">
    <property type="entry name" value="INNER MEMBRANE PROTEIN YBAN"/>
    <property type="match status" value="1"/>
</dbReference>
<keyword evidence="1" id="KW-1133">Transmembrane helix</keyword>
<reference evidence="2" key="1">
    <citation type="submission" date="2022-07" db="EMBL/GenBank/DDBJ databases">
        <title>Enhanced cultured diversity of the mouse gut microbiota enables custom-made synthetic communities.</title>
        <authorList>
            <person name="Afrizal A."/>
        </authorList>
    </citation>
    <scope>NUCLEOTIDE SEQUENCE</scope>
    <source>
        <strain evidence="2">DSM 28593</strain>
    </source>
</reference>
<evidence type="ECO:0000313" key="3">
    <source>
        <dbReference type="Proteomes" id="UP001205748"/>
    </source>
</evidence>
<dbReference type="GO" id="GO:0005886">
    <property type="term" value="C:plasma membrane"/>
    <property type="evidence" value="ECO:0007669"/>
    <property type="project" value="TreeGrafter"/>
</dbReference>
<dbReference type="Proteomes" id="UP001205748">
    <property type="component" value="Unassembled WGS sequence"/>
</dbReference>
<protein>
    <submittedName>
        <fullName evidence="2">YbaN family protein</fullName>
    </submittedName>
</protein>
<sequence>MKLYNLLFITLGMFFMGLGMVGVIVPVLPTTPFLILASVFFVKGSDRFDLWFRSTRIYKSYAEDFIRDRSMTLKRKITLMLISDLMLSFPFITLKNLYLKLFILLVVIFKYYYFIFKIKTKKIYE</sequence>
<comment type="caution">
    <text evidence="2">The sequence shown here is derived from an EMBL/GenBank/DDBJ whole genome shotgun (WGS) entry which is preliminary data.</text>
</comment>
<gene>
    <name evidence="2" type="ORF">NSA47_06185</name>
</gene>
<dbReference type="AlphaFoldDB" id="A0AAE3HFL1"/>
<feature type="transmembrane region" description="Helical" evidence="1">
    <location>
        <begin position="98"/>
        <end position="116"/>
    </location>
</feature>
<evidence type="ECO:0000256" key="1">
    <source>
        <dbReference type="SAM" id="Phobius"/>
    </source>
</evidence>
<dbReference type="EMBL" id="JANKAS010000004">
    <property type="protein sequence ID" value="MCR1898580.1"/>
    <property type="molecule type" value="Genomic_DNA"/>
</dbReference>
<organism evidence="2 3">
    <name type="scientific">Irregularibacter muris</name>
    <dbReference type="NCBI Taxonomy" id="1796619"/>
    <lineage>
        <taxon>Bacteria</taxon>
        <taxon>Bacillati</taxon>
        <taxon>Bacillota</taxon>
        <taxon>Clostridia</taxon>
        <taxon>Eubacteriales</taxon>
        <taxon>Eubacteriaceae</taxon>
        <taxon>Irregularibacter</taxon>
    </lineage>
</organism>